<proteinExistence type="predicted"/>
<reference evidence="2" key="1">
    <citation type="submission" date="2023-01" db="EMBL/GenBank/DDBJ databases">
        <title>Metagenome sequencing of chrysophaentin producing Chrysophaeum taylorii.</title>
        <authorList>
            <person name="Davison J."/>
            <person name="Bewley C."/>
        </authorList>
    </citation>
    <scope>NUCLEOTIDE SEQUENCE</scope>
    <source>
        <strain evidence="2">NIES-1699</strain>
    </source>
</reference>
<gene>
    <name evidence="2" type="ORF">CTAYLR_009976</name>
</gene>
<organism evidence="2 3">
    <name type="scientific">Chrysophaeum taylorii</name>
    <dbReference type="NCBI Taxonomy" id="2483200"/>
    <lineage>
        <taxon>Eukaryota</taxon>
        <taxon>Sar</taxon>
        <taxon>Stramenopiles</taxon>
        <taxon>Ochrophyta</taxon>
        <taxon>Pelagophyceae</taxon>
        <taxon>Pelagomonadales</taxon>
        <taxon>Pelagomonadaceae</taxon>
        <taxon>Chrysophaeum</taxon>
    </lineage>
</organism>
<feature type="chain" id="PRO_5041971955" evidence="1">
    <location>
        <begin position="21"/>
        <end position="219"/>
    </location>
</feature>
<dbReference type="EMBL" id="JAQMWT010000217">
    <property type="protein sequence ID" value="KAJ8607418.1"/>
    <property type="molecule type" value="Genomic_DNA"/>
</dbReference>
<name>A0AAD7XP40_9STRA</name>
<accession>A0AAD7XP40</accession>
<dbReference type="AlphaFoldDB" id="A0AAD7XP40"/>
<comment type="caution">
    <text evidence="2">The sequence shown here is derived from an EMBL/GenBank/DDBJ whole genome shotgun (WGS) entry which is preliminary data.</text>
</comment>
<evidence type="ECO:0000313" key="3">
    <source>
        <dbReference type="Proteomes" id="UP001230188"/>
    </source>
</evidence>
<sequence length="219" mass="24651">MFVALIFVLFVFGASKSVHAPEVVEAAEFVVSQLARISDSGIYRTLSVRRIVAAEESRGIFHNNTFLTLELASPYFESGSPVETFEAIVMVRDGERAMAIDAFPEMRDDAVEAFEIEAIERRREARDQKINEPNDEALSHPSHDLVAALRDVALDPNRRELARVILDQRARRDHLNLIVDLAKLPTSDLVALVDDSTQHLDRRALANKLLTERMARSDE</sequence>
<keyword evidence="3" id="KW-1185">Reference proteome</keyword>
<dbReference type="Proteomes" id="UP001230188">
    <property type="component" value="Unassembled WGS sequence"/>
</dbReference>
<protein>
    <submittedName>
        <fullName evidence="2">Uncharacterized protein</fullName>
    </submittedName>
</protein>
<evidence type="ECO:0000313" key="2">
    <source>
        <dbReference type="EMBL" id="KAJ8607418.1"/>
    </source>
</evidence>
<feature type="signal peptide" evidence="1">
    <location>
        <begin position="1"/>
        <end position="20"/>
    </location>
</feature>
<evidence type="ECO:0000256" key="1">
    <source>
        <dbReference type="SAM" id="SignalP"/>
    </source>
</evidence>
<keyword evidence="1" id="KW-0732">Signal</keyword>